<keyword evidence="3" id="KW-1185">Reference proteome</keyword>
<reference evidence="2 3" key="1">
    <citation type="journal article" date="2018" name="G3 (Bethesda)">
        <title>Phylogenetic and Phylogenomic Definition of Rhizopus Species.</title>
        <authorList>
            <person name="Gryganskyi A.P."/>
            <person name="Golan J."/>
            <person name="Dolatabadi S."/>
            <person name="Mondo S."/>
            <person name="Robb S."/>
            <person name="Idnurm A."/>
            <person name="Muszewska A."/>
            <person name="Steczkiewicz K."/>
            <person name="Masonjones S."/>
            <person name="Liao H.L."/>
            <person name="Gajdeczka M.T."/>
            <person name="Anike F."/>
            <person name="Vuek A."/>
            <person name="Anishchenko I.M."/>
            <person name="Voigt K."/>
            <person name="de Hoog G.S."/>
            <person name="Smith M.E."/>
            <person name="Heitman J."/>
            <person name="Vilgalys R."/>
            <person name="Stajich J.E."/>
        </authorList>
    </citation>
    <scope>NUCLEOTIDE SEQUENCE [LARGE SCALE GENOMIC DNA]</scope>
    <source>
        <strain evidence="2 3">LSU 92-RS-03</strain>
    </source>
</reference>
<evidence type="ECO:0000256" key="1">
    <source>
        <dbReference type="SAM" id="MobiDB-lite"/>
    </source>
</evidence>
<feature type="compositionally biased region" description="Polar residues" evidence="1">
    <location>
        <begin position="50"/>
        <end position="60"/>
    </location>
</feature>
<feature type="compositionally biased region" description="Low complexity" evidence="1">
    <location>
        <begin position="61"/>
        <end position="80"/>
    </location>
</feature>
<comment type="caution">
    <text evidence="2">The sequence shown here is derived from an EMBL/GenBank/DDBJ whole genome shotgun (WGS) entry which is preliminary data.</text>
</comment>
<dbReference type="EMBL" id="PJQM01002380">
    <property type="protein sequence ID" value="RCH95841.1"/>
    <property type="molecule type" value="Genomic_DNA"/>
</dbReference>
<protein>
    <submittedName>
        <fullName evidence="2">Uncharacterized protein</fullName>
    </submittedName>
</protein>
<evidence type="ECO:0000313" key="2">
    <source>
        <dbReference type="EMBL" id="RCH95841.1"/>
    </source>
</evidence>
<evidence type="ECO:0000313" key="3">
    <source>
        <dbReference type="Proteomes" id="UP000253551"/>
    </source>
</evidence>
<feature type="region of interest" description="Disordered" evidence="1">
    <location>
        <begin position="50"/>
        <end position="84"/>
    </location>
</feature>
<organism evidence="2 3">
    <name type="scientific">Rhizopus stolonifer</name>
    <name type="common">Rhizopus nigricans</name>
    <dbReference type="NCBI Taxonomy" id="4846"/>
    <lineage>
        <taxon>Eukaryota</taxon>
        <taxon>Fungi</taxon>
        <taxon>Fungi incertae sedis</taxon>
        <taxon>Mucoromycota</taxon>
        <taxon>Mucoromycotina</taxon>
        <taxon>Mucoromycetes</taxon>
        <taxon>Mucorales</taxon>
        <taxon>Mucorineae</taxon>
        <taxon>Rhizopodaceae</taxon>
        <taxon>Rhizopus</taxon>
    </lineage>
</organism>
<dbReference type="OrthoDB" id="2270958at2759"/>
<name>A0A367K1R7_RHIST</name>
<dbReference type="Proteomes" id="UP000253551">
    <property type="component" value="Unassembled WGS sequence"/>
</dbReference>
<gene>
    <name evidence="2" type="ORF">CU098_006801</name>
</gene>
<proteinExistence type="predicted"/>
<accession>A0A367K1R7</accession>
<sequence length="98" mass="10557">MIPQVVRPSITTISKRSLVRTYFASRVSAFSHQEANYQLEKAHHQVAPLTDSTLYTPQGHTSTPAPASTSSTSASINTSSDENTASVFTPSVNAIFDD</sequence>
<dbReference type="AlphaFoldDB" id="A0A367K1R7"/>